<protein>
    <recommendedName>
        <fullName evidence="11">Dynein light intermediate chain</fullName>
    </recommendedName>
</protein>
<evidence type="ECO:0000256" key="8">
    <source>
        <dbReference type="ARBA" id="ARBA00023017"/>
    </source>
</evidence>
<dbReference type="EnsemblMetazoa" id="ISCW016470-RA">
    <property type="protein sequence ID" value="ISCW016470-PA"/>
    <property type="gene ID" value="ISCW016470"/>
</dbReference>
<evidence type="ECO:0000256" key="11">
    <source>
        <dbReference type="RuleBase" id="RU366047"/>
    </source>
</evidence>
<reference evidence="14" key="2">
    <citation type="submission" date="2020-05" db="UniProtKB">
        <authorList>
            <consortium name="EnsemblMetazoa"/>
        </authorList>
    </citation>
    <scope>IDENTIFICATION</scope>
    <source>
        <strain evidence="14">wikel</strain>
    </source>
</reference>
<feature type="non-terminal residue" evidence="13">
    <location>
        <position position="1"/>
    </location>
</feature>
<keyword evidence="5 11" id="KW-0493">Microtubule</keyword>
<keyword evidence="15" id="KW-1185">Reference proteome</keyword>
<dbReference type="InterPro" id="IPR027417">
    <property type="entry name" value="P-loop_NTPase"/>
</dbReference>
<comment type="similarity">
    <text evidence="2 11">Belongs to the dynein light intermediate chain family.</text>
</comment>
<dbReference type="GO" id="GO:0005868">
    <property type="term" value="C:cytoplasmic dynein complex"/>
    <property type="evidence" value="ECO:0000318"/>
    <property type="project" value="GO_Central"/>
</dbReference>
<dbReference type="Proteomes" id="UP000001555">
    <property type="component" value="Unassembled WGS sequence"/>
</dbReference>
<evidence type="ECO:0000256" key="3">
    <source>
        <dbReference type="ARBA" id="ARBA00022448"/>
    </source>
</evidence>
<keyword evidence="7 11" id="KW-0067">ATP-binding</keyword>
<dbReference type="AlphaFoldDB" id="B7P151"/>
<dbReference type="VEuPathDB" id="VectorBase:ISCI016470"/>
<evidence type="ECO:0000256" key="5">
    <source>
        <dbReference type="ARBA" id="ARBA00022701"/>
    </source>
</evidence>
<dbReference type="STRING" id="6945.B7P151"/>
<evidence type="ECO:0000256" key="6">
    <source>
        <dbReference type="ARBA" id="ARBA00022741"/>
    </source>
</evidence>
<keyword evidence="3 11" id="KW-0813">Transport</keyword>
<gene>
    <name evidence="13" type="ORF">IscW_ISCW016470</name>
</gene>
<feature type="region of interest" description="Disordered" evidence="12">
    <location>
        <begin position="338"/>
        <end position="390"/>
    </location>
</feature>
<feature type="non-terminal residue" evidence="13">
    <location>
        <position position="413"/>
    </location>
</feature>
<dbReference type="FunCoup" id="B7P151">
    <property type="interactions" value="1550"/>
</dbReference>
<evidence type="ECO:0000256" key="4">
    <source>
        <dbReference type="ARBA" id="ARBA00022490"/>
    </source>
</evidence>
<dbReference type="VEuPathDB" id="VectorBase:ISCP_018919"/>
<name>B7P151_IXOSC</name>
<keyword evidence="16" id="KW-1267">Proteomics identification</keyword>
<feature type="compositionally biased region" description="Polar residues" evidence="12">
    <location>
        <begin position="338"/>
        <end position="354"/>
    </location>
</feature>
<evidence type="ECO:0000256" key="9">
    <source>
        <dbReference type="ARBA" id="ARBA00023175"/>
    </source>
</evidence>
<keyword evidence="10 11" id="KW-0206">Cytoskeleton</keyword>
<evidence type="ECO:0000313" key="14">
    <source>
        <dbReference type="EnsemblMetazoa" id="ISCW016470-PA"/>
    </source>
</evidence>
<evidence type="ECO:0000256" key="2">
    <source>
        <dbReference type="ARBA" id="ARBA00006831"/>
    </source>
</evidence>
<dbReference type="PaxDb" id="6945-B7P151"/>
<reference evidence="13 15" key="1">
    <citation type="submission" date="2008-03" db="EMBL/GenBank/DDBJ databases">
        <title>Annotation of Ixodes scapularis.</title>
        <authorList>
            <consortium name="Ixodes scapularis Genome Project Consortium"/>
            <person name="Caler E."/>
            <person name="Hannick L.I."/>
            <person name="Bidwell S."/>
            <person name="Joardar V."/>
            <person name="Thiagarajan M."/>
            <person name="Amedeo P."/>
            <person name="Galinsky K.J."/>
            <person name="Schobel S."/>
            <person name="Inman J."/>
            <person name="Hostetler J."/>
            <person name="Miller J."/>
            <person name="Hammond M."/>
            <person name="Megy K."/>
            <person name="Lawson D."/>
            <person name="Kodira C."/>
            <person name="Sutton G."/>
            <person name="Meyer J."/>
            <person name="Hill C.A."/>
            <person name="Birren B."/>
            <person name="Nene V."/>
            <person name="Collins F."/>
            <person name="Alarcon-Chaidez F."/>
            <person name="Wikel S."/>
            <person name="Strausberg R."/>
        </authorList>
    </citation>
    <scope>NUCLEOTIDE SEQUENCE [LARGE SCALE GENOMIC DNA]</scope>
    <source>
        <strain evidence="15">Wikel</strain>
        <strain evidence="13">Wikel colony</strain>
    </source>
</reference>
<evidence type="ECO:0007829" key="16">
    <source>
        <dbReference type="PeptideAtlas" id="B7P151"/>
    </source>
</evidence>
<dbReference type="EMBL" id="DS614862">
    <property type="protein sequence ID" value="EEC00323.1"/>
    <property type="molecule type" value="Genomic_DNA"/>
</dbReference>
<comment type="function">
    <text evidence="11">Acts as one of several non-catalytic accessory components of the cytoplasmic dynein 1 complex that are thought to be involved in linking dynein to cargos and to adapter proteins that regulate dynein function. Cytoplasmic dynein 1 acts as a motor for the intracellular retrograde motility of vesicles and organelles along microtubules. May play a role in binding dynein to membranous organelles or chromosomes.</text>
</comment>
<comment type="subunit">
    <text evidence="11">Homodimer. The cytoplasmic dynein 1 complex consists of two catalytic heavy chains (HCs) and a number of non-catalytic subunits presented by intermediate chains (ICs).</text>
</comment>
<dbReference type="VEuPathDB" id="VectorBase:ISCW016470"/>
<proteinExistence type="evidence at protein level"/>
<evidence type="ECO:0000256" key="10">
    <source>
        <dbReference type="ARBA" id="ARBA00023212"/>
    </source>
</evidence>
<evidence type="ECO:0000256" key="7">
    <source>
        <dbReference type="ARBA" id="ARBA00022840"/>
    </source>
</evidence>
<evidence type="ECO:0000256" key="1">
    <source>
        <dbReference type="ARBA" id="ARBA00004245"/>
    </source>
</evidence>
<accession>B7P151</accession>
<dbReference type="GO" id="GO:0005874">
    <property type="term" value="C:microtubule"/>
    <property type="evidence" value="ECO:0007669"/>
    <property type="project" value="UniProtKB-KW"/>
</dbReference>
<dbReference type="InterPro" id="IPR008467">
    <property type="entry name" value="Dynein1_light_intermed_chain"/>
</dbReference>
<dbReference type="PANTHER" id="PTHR12688">
    <property type="entry name" value="DYNEIN LIGHT INTERMEDIATE CHAIN"/>
    <property type="match status" value="1"/>
</dbReference>
<keyword evidence="4 11" id="KW-0963">Cytoplasm</keyword>
<dbReference type="GO" id="GO:0007018">
    <property type="term" value="P:microtubule-based movement"/>
    <property type="evidence" value="ECO:0000318"/>
    <property type="project" value="GO_Central"/>
</dbReference>
<sequence length="413" mass="45884">QCFRSSILKQVQASLPNKLPSHKLLLVLGDNESGKTTLIAKIQGNDDPKKGSGLEYHYLYVRDDYREDQTRLGVWVLDGDPWHRNLLKFVLTEESLGNTTVLLTASMTSPWDLLSSLQNWANLLEEHLGRLRLPPSTLDQARARVLRRFQDYIEPGDEIEGMSPPLRRPSTTPGEDGGISLDVALPLGEDTLTNNLGLDVVVTDYMTALEKNYDFKDEHFDFIQQAVRKFCLKYGAALFYTSVKEDKNCDLLYKYLVHRIYGFSFKTPALVVEKDAVFIPSGWDNDKKIAILYENINSASPDDPYTDVITKPMIRKPLQREPEVTAEGDQAFLGRQQASLNQQAAPTSGRTSESPIRAPAGVQKSSERRLPGSHGVQAAAKKVDSAKGVGSEGVLQNFFNSLLNRKTGPGSGG</sequence>
<dbReference type="GO" id="GO:0005524">
    <property type="term" value="F:ATP binding"/>
    <property type="evidence" value="ECO:0007669"/>
    <property type="project" value="UniProtKB-KW"/>
</dbReference>
<evidence type="ECO:0000313" key="15">
    <source>
        <dbReference type="Proteomes" id="UP000001555"/>
    </source>
</evidence>
<dbReference type="GO" id="GO:0045504">
    <property type="term" value="F:dynein heavy chain binding"/>
    <property type="evidence" value="ECO:0000318"/>
    <property type="project" value="GO_Central"/>
</dbReference>
<keyword evidence="9 11" id="KW-0505">Motor protein</keyword>
<comment type="subcellular location">
    <subcellularLocation>
        <location evidence="1 11">Cytoplasm</location>
        <location evidence="1 11">Cytoskeleton</location>
    </subcellularLocation>
</comment>
<evidence type="ECO:0000256" key="12">
    <source>
        <dbReference type="SAM" id="MobiDB-lite"/>
    </source>
</evidence>
<dbReference type="Pfam" id="PF05783">
    <property type="entry name" value="DLIC"/>
    <property type="match status" value="1"/>
</dbReference>
<dbReference type="InterPro" id="IPR022780">
    <property type="entry name" value="Dynein_light_int_chain"/>
</dbReference>
<dbReference type="SUPFAM" id="SSF52540">
    <property type="entry name" value="P-loop containing nucleoside triphosphate hydrolases"/>
    <property type="match status" value="1"/>
</dbReference>
<dbReference type="PANTHER" id="PTHR12688:SF0">
    <property type="entry name" value="DYNEIN LIGHT INTERMEDIATE CHAIN"/>
    <property type="match status" value="1"/>
</dbReference>
<dbReference type="HOGENOM" id="CLU_021937_2_0_1"/>
<dbReference type="EMBL" id="ABJB010751220">
    <property type="status" value="NOT_ANNOTATED_CDS"/>
    <property type="molecule type" value="Genomic_DNA"/>
</dbReference>
<dbReference type="OrthoDB" id="27603at2759"/>
<dbReference type="GO" id="GO:0000226">
    <property type="term" value="P:microtubule cytoskeleton organization"/>
    <property type="evidence" value="ECO:0000318"/>
    <property type="project" value="GO_Central"/>
</dbReference>
<keyword evidence="6 11" id="KW-0547">Nucleotide-binding</keyword>
<evidence type="ECO:0000313" key="13">
    <source>
        <dbReference type="EMBL" id="EEC00323.1"/>
    </source>
</evidence>
<keyword evidence="8 11" id="KW-0243">Dynein</keyword>
<organism>
    <name type="scientific">Ixodes scapularis</name>
    <name type="common">Black-legged tick</name>
    <name type="synonym">Deer tick</name>
    <dbReference type="NCBI Taxonomy" id="6945"/>
    <lineage>
        <taxon>Eukaryota</taxon>
        <taxon>Metazoa</taxon>
        <taxon>Ecdysozoa</taxon>
        <taxon>Arthropoda</taxon>
        <taxon>Chelicerata</taxon>
        <taxon>Arachnida</taxon>
        <taxon>Acari</taxon>
        <taxon>Parasitiformes</taxon>
        <taxon>Ixodida</taxon>
        <taxon>Ixodoidea</taxon>
        <taxon>Ixodidae</taxon>
        <taxon>Ixodinae</taxon>
        <taxon>Ixodes</taxon>
    </lineage>
</organism>